<evidence type="ECO:0008006" key="3">
    <source>
        <dbReference type="Google" id="ProtNLM"/>
    </source>
</evidence>
<dbReference type="EMBL" id="JBHUPB010000015">
    <property type="protein sequence ID" value="MFD2970243.1"/>
    <property type="molecule type" value="Genomic_DNA"/>
</dbReference>
<reference evidence="2" key="1">
    <citation type="journal article" date="2019" name="Int. J. Syst. Evol. Microbiol.">
        <title>The Global Catalogue of Microorganisms (GCM) 10K type strain sequencing project: providing services to taxonomists for standard genome sequencing and annotation.</title>
        <authorList>
            <consortium name="The Broad Institute Genomics Platform"/>
            <consortium name="The Broad Institute Genome Sequencing Center for Infectious Disease"/>
            <person name="Wu L."/>
            <person name="Ma J."/>
        </authorList>
    </citation>
    <scope>NUCLEOTIDE SEQUENCE [LARGE SCALE GENOMIC DNA]</scope>
    <source>
        <strain evidence="2">KCTC 22814</strain>
    </source>
</reference>
<dbReference type="RefSeq" id="WP_320183724.1">
    <property type="nucleotide sequence ID" value="NZ_CP138332.1"/>
</dbReference>
<evidence type="ECO:0000313" key="1">
    <source>
        <dbReference type="EMBL" id="MFD2970243.1"/>
    </source>
</evidence>
<comment type="caution">
    <text evidence="1">The sequence shown here is derived from an EMBL/GenBank/DDBJ whole genome shotgun (WGS) entry which is preliminary data.</text>
</comment>
<dbReference type="Proteomes" id="UP001597525">
    <property type="component" value="Unassembled WGS sequence"/>
</dbReference>
<name>A0ABW6BNK8_9SPHI</name>
<sequence>MIRNFISTAICSAVLFLASCGGSKDPVAYNNAIISVINDSERQVTLMNEAMNAADYAKAEEVRLGWEKSVNEDIKKVEDLGDFNGDAAFQQAVLNGLKGYQKIVTEDYPKLIDIRKTGTAADADKEAQLLGNINAAFEDMAKGVNEASDKFEQSYKK</sequence>
<organism evidence="1 2">
    <name type="scientific">Sphingobacterium bambusae</name>
    <dbReference type="NCBI Taxonomy" id="662858"/>
    <lineage>
        <taxon>Bacteria</taxon>
        <taxon>Pseudomonadati</taxon>
        <taxon>Bacteroidota</taxon>
        <taxon>Sphingobacteriia</taxon>
        <taxon>Sphingobacteriales</taxon>
        <taxon>Sphingobacteriaceae</taxon>
        <taxon>Sphingobacterium</taxon>
    </lineage>
</organism>
<accession>A0ABW6BNK8</accession>
<protein>
    <recommendedName>
        <fullName evidence="3">Lipoprotein</fullName>
    </recommendedName>
</protein>
<dbReference type="PROSITE" id="PS51257">
    <property type="entry name" value="PROKAR_LIPOPROTEIN"/>
    <property type="match status" value="1"/>
</dbReference>
<evidence type="ECO:0000313" key="2">
    <source>
        <dbReference type="Proteomes" id="UP001597525"/>
    </source>
</evidence>
<gene>
    <name evidence="1" type="ORF">ACFS7Y_22820</name>
</gene>
<keyword evidence="2" id="KW-1185">Reference proteome</keyword>
<proteinExistence type="predicted"/>